<accession>A0A3P9JJI0</accession>
<feature type="domain" description="Kazal-like" evidence="1">
    <location>
        <begin position="1"/>
        <end position="63"/>
    </location>
</feature>
<sequence>IDKSGCHRNLDSDSDFGFQHEYKPVCGSDGITYSTECVLCHQTNTQTDIDAHKDTQTKNICIQMLT</sequence>
<organism evidence="2 3">
    <name type="scientific">Oryzias latipes</name>
    <name type="common">Japanese rice fish</name>
    <name type="synonym">Japanese killifish</name>
    <dbReference type="NCBI Taxonomy" id="8090"/>
    <lineage>
        <taxon>Eukaryota</taxon>
        <taxon>Metazoa</taxon>
        <taxon>Chordata</taxon>
        <taxon>Craniata</taxon>
        <taxon>Vertebrata</taxon>
        <taxon>Euteleostomi</taxon>
        <taxon>Actinopterygii</taxon>
        <taxon>Neopterygii</taxon>
        <taxon>Teleostei</taxon>
        <taxon>Neoteleostei</taxon>
        <taxon>Acanthomorphata</taxon>
        <taxon>Ovalentaria</taxon>
        <taxon>Atherinomorphae</taxon>
        <taxon>Beloniformes</taxon>
        <taxon>Adrianichthyidae</taxon>
        <taxon>Oryziinae</taxon>
        <taxon>Oryzias</taxon>
    </lineage>
</organism>
<dbReference type="PROSITE" id="PS51465">
    <property type="entry name" value="KAZAL_2"/>
    <property type="match status" value="1"/>
</dbReference>
<evidence type="ECO:0000313" key="2">
    <source>
        <dbReference type="Ensembl" id="ENSORLP00015032161.1"/>
    </source>
</evidence>
<dbReference type="Proteomes" id="UP000265200">
    <property type="component" value="Chromosome 10"/>
</dbReference>
<dbReference type="InterPro" id="IPR002350">
    <property type="entry name" value="Kazal_dom"/>
</dbReference>
<evidence type="ECO:0000313" key="3">
    <source>
        <dbReference type="Proteomes" id="UP000265200"/>
    </source>
</evidence>
<dbReference type="Gene3D" id="3.30.60.30">
    <property type="match status" value="1"/>
</dbReference>
<reference evidence="2 3" key="2">
    <citation type="submission" date="2017-04" db="EMBL/GenBank/DDBJ databases">
        <title>CpG methylation of centromeres and impact of large insertions on vertebrate speciation.</title>
        <authorList>
            <person name="Ichikawa K."/>
            <person name="Yoshimura J."/>
            <person name="Morishita S."/>
        </authorList>
    </citation>
    <scope>NUCLEOTIDE SEQUENCE</scope>
    <source>
        <strain evidence="2 3">HSOK</strain>
    </source>
</reference>
<reference evidence="2" key="3">
    <citation type="submission" date="2025-08" db="UniProtKB">
        <authorList>
            <consortium name="Ensembl"/>
        </authorList>
    </citation>
    <scope>IDENTIFICATION</scope>
    <source>
        <strain evidence="2">HSOK</strain>
    </source>
</reference>
<dbReference type="Pfam" id="PF00050">
    <property type="entry name" value="Kazal_1"/>
    <property type="match status" value="1"/>
</dbReference>
<proteinExistence type="predicted"/>
<evidence type="ECO:0000259" key="1">
    <source>
        <dbReference type="PROSITE" id="PS51465"/>
    </source>
</evidence>
<dbReference type="SUPFAM" id="SSF100895">
    <property type="entry name" value="Kazal-type serine protease inhibitors"/>
    <property type="match status" value="1"/>
</dbReference>
<reference key="1">
    <citation type="journal article" date="2007" name="Nature">
        <title>The medaka draft genome and insights into vertebrate genome evolution.</title>
        <authorList>
            <person name="Kasahara M."/>
            <person name="Naruse K."/>
            <person name="Sasaki S."/>
            <person name="Nakatani Y."/>
            <person name="Qu W."/>
            <person name="Ahsan B."/>
            <person name="Yamada T."/>
            <person name="Nagayasu Y."/>
            <person name="Doi K."/>
            <person name="Kasai Y."/>
            <person name="Jindo T."/>
            <person name="Kobayashi D."/>
            <person name="Shimada A."/>
            <person name="Toyoda A."/>
            <person name="Kuroki Y."/>
            <person name="Fujiyama A."/>
            <person name="Sasaki T."/>
            <person name="Shimizu A."/>
            <person name="Asakawa S."/>
            <person name="Shimizu N."/>
            <person name="Hashimoto S."/>
            <person name="Yang J."/>
            <person name="Lee Y."/>
            <person name="Matsushima K."/>
            <person name="Sugano S."/>
            <person name="Sakaizumi M."/>
            <person name="Narita T."/>
            <person name="Ohishi K."/>
            <person name="Haga S."/>
            <person name="Ohta F."/>
            <person name="Nomoto H."/>
            <person name="Nogata K."/>
            <person name="Morishita T."/>
            <person name="Endo T."/>
            <person name="Shin-I T."/>
            <person name="Takeda H."/>
            <person name="Morishita S."/>
            <person name="Kohara Y."/>
        </authorList>
    </citation>
    <scope>NUCLEOTIDE SEQUENCE [LARGE SCALE GENOMIC DNA]</scope>
    <source>
        <strain>Hd-rR</strain>
    </source>
</reference>
<dbReference type="AlphaFoldDB" id="A0A3P9JJI0"/>
<dbReference type="InterPro" id="IPR036058">
    <property type="entry name" value="Kazal_dom_sf"/>
</dbReference>
<protein>
    <recommendedName>
        <fullName evidence="1">Kazal-like domain-containing protein</fullName>
    </recommendedName>
</protein>
<name>A0A3P9JJI0_ORYLA</name>
<reference evidence="2" key="4">
    <citation type="submission" date="2025-09" db="UniProtKB">
        <authorList>
            <consortium name="Ensembl"/>
        </authorList>
    </citation>
    <scope>IDENTIFICATION</scope>
    <source>
        <strain evidence="2">HSOK</strain>
    </source>
</reference>
<dbReference type="Ensembl" id="ENSORLT00015023910.1">
    <property type="protein sequence ID" value="ENSORLP00015032161.1"/>
    <property type="gene ID" value="ENSORLG00015016813.1"/>
</dbReference>